<protein>
    <submittedName>
        <fullName evidence="4">SIS domain-containing protein</fullName>
    </submittedName>
</protein>
<dbReference type="InterPro" id="IPR001347">
    <property type="entry name" value="SIS_dom"/>
</dbReference>
<reference evidence="4 5" key="1">
    <citation type="submission" date="2019-05" db="EMBL/GenBank/DDBJ databases">
        <authorList>
            <person name="Lee S.D."/>
        </authorList>
    </citation>
    <scope>NUCLEOTIDE SEQUENCE [LARGE SCALE GENOMIC DNA]</scope>
    <source>
        <strain evidence="4 5">GH2-6</strain>
    </source>
</reference>
<dbReference type="SUPFAM" id="SSF53697">
    <property type="entry name" value="SIS domain"/>
    <property type="match status" value="1"/>
</dbReference>
<name>A0A5C4JV68_9HYPH</name>
<dbReference type="Gene3D" id="3.40.50.10490">
    <property type="entry name" value="Glucose-6-phosphate isomerase like protein, domain 1"/>
    <property type="match status" value="2"/>
</dbReference>
<accession>A0A5C4JV68</accession>
<dbReference type="Pfam" id="PF01380">
    <property type="entry name" value="SIS"/>
    <property type="match status" value="2"/>
</dbReference>
<dbReference type="RefSeq" id="WP_138747184.1">
    <property type="nucleotide sequence ID" value="NZ_VCLB01000002.1"/>
</dbReference>
<keyword evidence="2" id="KW-0677">Repeat</keyword>
<keyword evidence="1" id="KW-0032">Aminotransferase</keyword>
<feature type="domain" description="SIS" evidence="3">
    <location>
        <begin position="32"/>
        <end position="175"/>
    </location>
</feature>
<dbReference type="InterPro" id="IPR035490">
    <property type="entry name" value="GlmS/FrlB_SIS"/>
</dbReference>
<comment type="caution">
    <text evidence="4">The sequence shown here is derived from an EMBL/GenBank/DDBJ whole genome shotgun (WGS) entry which is preliminary data.</text>
</comment>
<dbReference type="InterPro" id="IPR035466">
    <property type="entry name" value="GlmS/AgaS_SIS"/>
</dbReference>
<evidence type="ECO:0000256" key="2">
    <source>
        <dbReference type="ARBA" id="ARBA00022737"/>
    </source>
</evidence>
<dbReference type="InterPro" id="IPR046348">
    <property type="entry name" value="SIS_dom_sf"/>
</dbReference>
<evidence type="ECO:0000256" key="1">
    <source>
        <dbReference type="ARBA" id="ARBA00022576"/>
    </source>
</evidence>
<organism evidence="4 5">
    <name type="scientific">Martelella lutilitoris</name>
    <dbReference type="NCBI Taxonomy" id="2583532"/>
    <lineage>
        <taxon>Bacteria</taxon>
        <taxon>Pseudomonadati</taxon>
        <taxon>Pseudomonadota</taxon>
        <taxon>Alphaproteobacteria</taxon>
        <taxon>Hyphomicrobiales</taxon>
        <taxon>Aurantimonadaceae</taxon>
        <taxon>Martelella</taxon>
    </lineage>
</organism>
<feature type="domain" description="SIS" evidence="3">
    <location>
        <begin position="196"/>
        <end position="328"/>
    </location>
</feature>
<reference evidence="4 5" key="2">
    <citation type="submission" date="2019-06" db="EMBL/GenBank/DDBJ databases">
        <title>Martelella lutilitoris sp. nov., isolated from a tidal mudflat.</title>
        <authorList>
            <person name="Kim Y.-J."/>
        </authorList>
    </citation>
    <scope>NUCLEOTIDE SEQUENCE [LARGE SCALE GENOMIC DNA]</scope>
    <source>
        <strain evidence="4 5">GH2-6</strain>
    </source>
</reference>
<dbReference type="GO" id="GO:0097367">
    <property type="term" value="F:carbohydrate derivative binding"/>
    <property type="evidence" value="ECO:0007669"/>
    <property type="project" value="InterPro"/>
</dbReference>
<keyword evidence="1" id="KW-0808">Transferase</keyword>
<evidence type="ECO:0000313" key="4">
    <source>
        <dbReference type="EMBL" id="TNB49152.1"/>
    </source>
</evidence>
<dbReference type="EMBL" id="VCLB01000002">
    <property type="protein sequence ID" value="TNB49152.1"/>
    <property type="molecule type" value="Genomic_DNA"/>
</dbReference>
<dbReference type="PANTHER" id="PTHR10937">
    <property type="entry name" value="GLUCOSAMINE--FRUCTOSE-6-PHOSPHATE AMINOTRANSFERASE, ISOMERIZING"/>
    <property type="match status" value="1"/>
</dbReference>
<dbReference type="PANTHER" id="PTHR10937:SF8">
    <property type="entry name" value="AMINOTRANSFERASE-RELATED"/>
    <property type="match status" value="1"/>
</dbReference>
<evidence type="ECO:0000313" key="5">
    <source>
        <dbReference type="Proteomes" id="UP000307874"/>
    </source>
</evidence>
<dbReference type="GO" id="GO:1901135">
    <property type="term" value="P:carbohydrate derivative metabolic process"/>
    <property type="evidence" value="ECO:0007669"/>
    <property type="project" value="InterPro"/>
</dbReference>
<dbReference type="OrthoDB" id="9761808at2"/>
<keyword evidence="5" id="KW-1185">Reference proteome</keyword>
<dbReference type="CDD" id="cd05008">
    <property type="entry name" value="SIS_GlmS_GlmD_1"/>
    <property type="match status" value="1"/>
</dbReference>
<dbReference type="GO" id="GO:0008483">
    <property type="term" value="F:transaminase activity"/>
    <property type="evidence" value="ECO:0007669"/>
    <property type="project" value="UniProtKB-KW"/>
</dbReference>
<proteinExistence type="predicted"/>
<evidence type="ECO:0000259" key="3">
    <source>
        <dbReference type="PROSITE" id="PS51464"/>
    </source>
</evidence>
<dbReference type="AlphaFoldDB" id="A0A5C4JV68"/>
<sequence length="343" mass="35329">MTDETHMRREINEIPAAAARLLDDGGKAFAEAGRALAAKDPGVVVTVARGSSDHAALFLKYAIELTVGVPVASLGPSLASIYDAPLKMGSAAAISISQSGKSPDIVSLAKAARAGGALTLALVNTIASPLADAADQPIDIAAGPEKAVAATKSYVNSIIAGLGVLAEWADDAELKKALARLPGDLEKALACDWSPLTGSLKDAQSLYVLGRGPSFAIASEAALKCKETSELHAEAYSSAEVLHGPVSLVEARFPVIAFAARDKAEAAIARTASVMAQKGADVFLSSDMGEGGAVRLPFVATGHPLTDALALIVPYYSFIEQLSRARGFNPDQPVALNKVTETE</sequence>
<dbReference type="Proteomes" id="UP000307874">
    <property type="component" value="Unassembled WGS sequence"/>
</dbReference>
<dbReference type="PROSITE" id="PS51464">
    <property type="entry name" value="SIS"/>
    <property type="match status" value="2"/>
</dbReference>
<dbReference type="CDD" id="cd05009">
    <property type="entry name" value="SIS_GlmS_GlmD_2"/>
    <property type="match status" value="1"/>
</dbReference>
<gene>
    <name evidence="4" type="ORF">FF124_03935</name>
</gene>